<dbReference type="InterPro" id="IPR001628">
    <property type="entry name" value="Znf_hrmn_rcpt"/>
</dbReference>
<feature type="domain" description="Nuclear receptor" evidence="13">
    <location>
        <begin position="160"/>
        <end position="236"/>
    </location>
</feature>
<keyword evidence="6 11" id="KW-0805">Transcription regulation</keyword>
<evidence type="ECO:0000313" key="15">
    <source>
        <dbReference type="EMBL" id="CAD5229124.1"/>
    </source>
</evidence>
<dbReference type="PRINTS" id="PR00047">
    <property type="entry name" value="STROIDFINGER"/>
</dbReference>
<evidence type="ECO:0000256" key="9">
    <source>
        <dbReference type="ARBA" id="ARBA00023170"/>
    </source>
</evidence>
<evidence type="ECO:0000256" key="2">
    <source>
        <dbReference type="ARBA" id="ARBA00005993"/>
    </source>
</evidence>
<dbReference type="Pfam" id="PF00104">
    <property type="entry name" value="Hormone_recep"/>
    <property type="match status" value="1"/>
</dbReference>
<evidence type="ECO:0000256" key="8">
    <source>
        <dbReference type="ARBA" id="ARBA00023163"/>
    </source>
</evidence>
<dbReference type="CDD" id="cd06970">
    <property type="entry name" value="NR_DBD_PNR"/>
    <property type="match status" value="1"/>
</dbReference>
<dbReference type="PROSITE" id="PS51030">
    <property type="entry name" value="NUCLEAR_REC_DBD_2"/>
    <property type="match status" value="1"/>
</dbReference>
<dbReference type="PROSITE" id="PS51843">
    <property type="entry name" value="NR_LBD"/>
    <property type="match status" value="1"/>
</dbReference>
<sequence length="477" mass="52139">MAEDQEKPLNFSLKHLTDEKTTPASPVNMGFTEQSSESPHIDSVSPSRESGGDRRSSSPEDGSDPQISAAISAMFSSSPFMNSNLRIPPPNYSQLFGGSMPFFNQASYMQNIAAMSAAVNAYNQKSGCSVNDGTTISVNSFNASSPRSRSPTPVNASGAQLSCAVCGDVSSGKHYGILACNGCSGFFKRSVRRRLIYRCQAGTGQCVVDKAHRNQCQACRLKKCLAKGMNKDAVQNERQPRNTATIQNPVEADFYNSNFLQECPSVLSTTVDLNNVNFDLNSKSCKSSLDSELKELSANTNPEVSSRLLFMAIKWAKALPSFAQLQLQDQNTLLENAWPELFLLSAFQWSMEMDKCPLFEGTAQSSLIKPLVTLFELFKTRSPDQAELACLKALVLFKPEIRGLRNNAQVERLQDQAQAMLQQHSCNKEGTSPRFGKLLLLLPPLRTASVPKLMEKVFLNGALNGKTVASVIDDIGK</sequence>
<dbReference type="Gene3D" id="3.30.50.10">
    <property type="entry name" value="Erythroid Transcription Factor GATA-1, subunit A"/>
    <property type="match status" value="1"/>
</dbReference>
<dbReference type="SUPFAM" id="SSF57716">
    <property type="entry name" value="Glucocorticoid receptor-like (DNA-binding domain)"/>
    <property type="match status" value="1"/>
</dbReference>
<dbReference type="Gene3D" id="1.10.565.10">
    <property type="entry name" value="Retinoid X Receptor"/>
    <property type="match status" value="1"/>
</dbReference>
<keyword evidence="10 11" id="KW-0539">Nucleus</keyword>
<dbReference type="PRINTS" id="PR00398">
    <property type="entry name" value="STRDHORMONER"/>
</dbReference>
<keyword evidence="4 11" id="KW-0863">Zinc-finger</keyword>
<dbReference type="GO" id="GO:0045944">
    <property type="term" value="P:positive regulation of transcription by RNA polymerase II"/>
    <property type="evidence" value="ECO:0007669"/>
    <property type="project" value="UniProtKB-ARBA"/>
</dbReference>
<dbReference type="InterPro" id="IPR035500">
    <property type="entry name" value="NHR-like_dom_sf"/>
</dbReference>
<dbReference type="SUPFAM" id="SSF48508">
    <property type="entry name" value="Nuclear receptor ligand-binding domain"/>
    <property type="match status" value="1"/>
</dbReference>
<feature type="region of interest" description="Disordered" evidence="12">
    <location>
        <begin position="1"/>
        <end position="66"/>
    </location>
</feature>
<evidence type="ECO:0000313" key="16">
    <source>
        <dbReference type="Proteomes" id="UP000614601"/>
    </source>
</evidence>
<keyword evidence="16" id="KW-1185">Reference proteome</keyword>
<organism evidence="15 16">
    <name type="scientific">Bursaphelenchus okinawaensis</name>
    <dbReference type="NCBI Taxonomy" id="465554"/>
    <lineage>
        <taxon>Eukaryota</taxon>
        <taxon>Metazoa</taxon>
        <taxon>Ecdysozoa</taxon>
        <taxon>Nematoda</taxon>
        <taxon>Chromadorea</taxon>
        <taxon>Rhabditida</taxon>
        <taxon>Tylenchina</taxon>
        <taxon>Tylenchomorpha</taxon>
        <taxon>Aphelenchoidea</taxon>
        <taxon>Aphelenchoididae</taxon>
        <taxon>Bursaphelenchus</taxon>
    </lineage>
</organism>
<comment type="caution">
    <text evidence="15">The sequence shown here is derived from an EMBL/GenBank/DDBJ whole genome shotgun (WGS) entry which is preliminary data.</text>
</comment>
<dbReference type="InterPro" id="IPR001723">
    <property type="entry name" value="Nuclear_hrmn_rcpt"/>
</dbReference>
<gene>
    <name evidence="15" type="ORF">BOKJ2_LOCUS13183</name>
</gene>
<reference evidence="15" key="1">
    <citation type="submission" date="2020-09" db="EMBL/GenBank/DDBJ databases">
        <authorList>
            <person name="Kikuchi T."/>
        </authorList>
    </citation>
    <scope>NUCLEOTIDE SEQUENCE</scope>
    <source>
        <strain evidence="15">SH1</strain>
    </source>
</reference>
<dbReference type="PROSITE" id="PS00031">
    <property type="entry name" value="NUCLEAR_REC_DBD_1"/>
    <property type="match status" value="1"/>
</dbReference>
<protein>
    <submittedName>
        <fullName evidence="15">Uncharacterized protein</fullName>
    </submittedName>
</protein>
<dbReference type="GO" id="GO:0005634">
    <property type="term" value="C:nucleus"/>
    <property type="evidence" value="ECO:0007669"/>
    <property type="project" value="UniProtKB-SubCell"/>
</dbReference>
<dbReference type="OrthoDB" id="5771769at2759"/>
<dbReference type="GO" id="GO:0043565">
    <property type="term" value="F:sequence-specific DNA binding"/>
    <property type="evidence" value="ECO:0007669"/>
    <property type="project" value="InterPro"/>
</dbReference>
<dbReference type="Proteomes" id="UP000614601">
    <property type="component" value="Unassembled WGS sequence"/>
</dbReference>
<proteinExistence type="inferred from homology"/>
<dbReference type="SMART" id="SM00430">
    <property type="entry name" value="HOLI"/>
    <property type="match status" value="1"/>
</dbReference>
<evidence type="ECO:0000256" key="3">
    <source>
        <dbReference type="ARBA" id="ARBA00022723"/>
    </source>
</evidence>
<keyword evidence="9 11" id="KW-0675">Receptor</keyword>
<keyword evidence="7 11" id="KW-0238">DNA-binding</keyword>
<accession>A0A811LHS8</accession>
<name>A0A811LHS8_9BILA</name>
<dbReference type="Proteomes" id="UP000783686">
    <property type="component" value="Unassembled WGS sequence"/>
</dbReference>
<dbReference type="EMBL" id="CAJFDH010000006">
    <property type="protein sequence ID" value="CAD5229124.1"/>
    <property type="molecule type" value="Genomic_DNA"/>
</dbReference>
<evidence type="ECO:0000256" key="7">
    <source>
        <dbReference type="ARBA" id="ARBA00023125"/>
    </source>
</evidence>
<dbReference type="AlphaFoldDB" id="A0A811LHS8"/>
<evidence type="ECO:0000256" key="5">
    <source>
        <dbReference type="ARBA" id="ARBA00022833"/>
    </source>
</evidence>
<feature type="domain" description="NR LBD" evidence="14">
    <location>
        <begin position="262"/>
        <end position="477"/>
    </location>
</feature>
<evidence type="ECO:0000259" key="14">
    <source>
        <dbReference type="PROSITE" id="PS51843"/>
    </source>
</evidence>
<dbReference type="InterPro" id="IPR013088">
    <property type="entry name" value="Znf_NHR/GATA"/>
</dbReference>
<evidence type="ECO:0000259" key="13">
    <source>
        <dbReference type="PROSITE" id="PS51030"/>
    </source>
</evidence>
<evidence type="ECO:0000256" key="12">
    <source>
        <dbReference type="SAM" id="MobiDB-lite"/>
    </source>
</evidence>
<comment type="subcellular location">
    <subcellularLocation>
        <location evidence="1 11">Nucleus</location>
    </subcellularLocation>
</comment>
<comment type="similarity">
    <text evidence="2 11">Belongs to the nuclear hormone receptor family.</text>
</comment>
<evidence type="ECO:0000256" key="10">
    <source>
        <dbReference type="ARBA" id="ARBA00023242"/>
    </source>
</evidence>
<dbReference type="GO" id="GO:0008270">
    <property type="term" value="F:zinc ion binding"/>
    <property type="evidence" value="ECO:0007669"/>
    <property type="project" value="UniProtKB-KW"/>
</dbReference>
<dbReference type="InterPro" id="IPR050274">
    <property type="entry name" value="Nuclear_hormone_rcpt_NR2"/>
</dbReference>
<evidence type="ECO:0000256" key="4">
    <source>
        <dbReference type="ARBA" id="ARBA00022771"/>
    </source>
</evidence>
<evidence type="ECO:0000256" key="6">
    <source>
        <dbReference type="ARBA" id="ARBA00023015"/>
    </source>
</evidence>
<dbReference type="PANTHER" id="PTHR24083">
    <property type="entry name" value="NUCLEAR HORMONE RECEPTOR"/>
    <property type="match status" value="1"/>
</dbReference>
<dbReference type="InterPro" id="IPR000536">
    <property type="entry name" value="Nucl_hrmn_rcpt_lig-bd"/>
</dbReference>
<dbReference type="FunFam" id="3.30.50.10:FF:000028">
    <property type="entry name" value="Nuclear receptor subfamily 2, group E, member 3"/>
    <property type="match status" value="1"/>
</dbReference>
<keyword evidence="5 11" id="KW-0862">Zinc</keyword>
<keyword evidence="8 11" id="KW-0804">Transcription</keyword>
<dbReference type="EMBL" id="CAJFCW020000006">
    <property type="protein sequence ID" value="CAG9125843.1"/>
    <property type="molecule type" value="Genomic_DNA"/>
</dbReference>
<evidence type="ECO:0000256" key="11">
    <source>
        <dbReference type="RuleBase" id="RU004334"/>
    </source>
</evidence>
<dbReference type="GO" id="GO:0003700">
    <property type="term" value="F:DNA-binding transcription factor activity"/>
    <property type="evidence" value="ECO:0007669"/>
    <property type="project" value="InterPro"/>
</dbReference>
<dbReference type="Pfam" id="PF00105">
    <property type="entry name" value="zf-C4"/>
    <property type="match status" value="1"/>
</dbReference>
<dbReference type="SMART" id="SM00399">
    <property type="entry name" value="ZnF_C4"/>
    <property type="match status" value="1"/>
</dbReference>
<keyword evidence="3 11" id="KW-0479">Metal-binding</keyword>
<evidence type="ECO:0000256" key="1">
    <source>
        <dbReference type="ARBA" id="ARBA00004123"/>
    </source>
</evidence>